<dbReference type="PANTHER" id="PTHR21027:SF1">
    <property type="entry name" value="TRNA-SPLICING ENDONUCLEASE SUBUNIT SEN54"/>
    <property type="match status" value="1"/>
</dbReference>
<evidence type="ECO:0000256" key="2">
    <source>
        <dbReference type="ARBA" id="ARBA00022694"/>
    </source>
</evidence>
<dbReference type="PANTHER" id="PTHR21027">
    <property type="entry name" value="TRNA-SPLICING ENDONUCLEASE SUBUNIT SEN54"/>
    <property type="match status" value="1"/>
</dbReference>
<protein>
    <recommendedName>
        <fullName evidence="4">tRNA-splicing endonuclease subunit Sen54 N-terminal domain-containing protein</fullName>
    </recommendedName>
</protein>
<dbReference type="OrthoDB" id="514732at2759"/>
<proteinExistence type="inferred from homology"/>
<feature type="compositionally biased region" description="Basic and acidic residues" evidence="3">
    <location>
        <begin position="201"/>
        <end position="219"/>
    </location>
</feature>
<reference evidence="5 6" key="1">
    <citation type="submission" date="2018-07" db="EMBL/GenBank/DDBJ databases">
        <title>The complete nuclear genome of the prasinophyte Chloropicon primus (CCMP1205).</title>
        <authorList>
            <person name="Pombert J.-F."/>
            <person name="Otis C."/>
            <person name="Turmel M."/>
            <person name="Lemieux C."/>
        </authorList>
    </citation>
    <scope>NUCLEOTIDE SEQUENCE [LARGE SCALE GENOMIC DNA]</scope>
    <source>
        <strain evidence="5 6">CCMP1205</strain>
    </source>
</reference>
<evidence type="ECO:0000259" key="4">
    <source>
        <dbReference type="Pfam" id="PF12928"/>
    </source>
</evidence>
<evidence type="ECO:0000256" key="1">
    <source>
        <dbReference type="ARBA" id="ARBA00005736"/>
    </source>
</evidence>
<sequence length="351" mass="39559">MVDVHKKKGRTRQILDKSRDLLGKWASFAVWREELGLAEIIQRRGKLWQNMGMQVKENYFCNAIEAAFMNDRCNLLVSRNHAIMSVRDHFALLLRNSITWQSYFSYNYLKKAGYSLFPNPGSWLNETFDGVKVEPTLARKVSEKAKVAPKGGSDEATKQEEGGPAKAALDSLGRPNKKRRTGGGGEESAPALHAGKALAADAREPESEEQRESRQWWHPMDSEKSWLHGMGEVPKEPKSAFEPIVLRTKTGAFPNLWSFGKKDTFSMDLEEDTFHSFEASVITGNTPGRKKKPDFSVHVPKQKCEGLTWQQAHFAANLSKKQRNKPTKLSFIDGSSVCFFSLSHMSDHPAM</sequence>
<dbReference type="GO" id="GO:0000214">
    <property type="term" value="C:tRNA-intron endonuclease complex"/>
    <property type="evidence" value="ECO:0007669"/>
    <property type="project" value="TreeGrafter"/>
</dbReference>
<keyword evidence="6" id="KW-1185">Reference proteome</keyword>
<feature type="compositionally biased region" description="Low complexity" evidence="3">
    <location>
        <begin position="189"/>
        <end position="200"/>
    </location>
</feature>
<dbReference type="GO" id="GO:0000379">
    <property type="term" value="P:tRNA-type intron splice site recognition and cleavage"/>
    <property type="evidence" value="ECO:0007669"/>
    <property type="project" value="TreeGrafter"/>
</dbReference>
<dbReference type="AlphaFoldDB" id="A0A5B8MJZ9"/>
<dbReference type="Pfam" id="PF12928">
    <property type="entry name" value="tRNA_int_end_N2"/>
    <property type="match status" value="1"/>
</dbReference>
<keyword evidence="2" id="KW-0819">tRNA processing</keyword>
<accession>A0A5B8MJZ9</accession>
<feature type="compositionally biased region" description="Basic and acidic residues" evidence="3">
    <location>
        <begin position="142"/>
        <end position="163"/>
    </location>
</feature>
<gene>
    <name evidence="5" type="ORF">A3770_03p22280</name>
</gene>
<dbReference type="Proteomes" id="UP000316726">
    <property type="component" value="Chromosome 3"/>
</dbReference>
<evidence type="ECO:0000313" key="5">
    <source>
        <dbReference type="EMBL" id="QDZ19710.1"/>
    </source>
</evidence>
<dbReference type="EMBL" id="CP031036">
    <property type="protein sequence ID" value="QDZ19710.1"/>
    <property type="molecule type" value="Genomic_DNA"/>
</dbReference>
<feature type="domain" description="tRNA-splicing endonuclease subunit Sen54 N-terminal" evidence="4">
    <location>
        <begin position="14"/>
        <end position="73"/>
    </location>
</feature>
<comment type="similarity">
    <text evidence="1">Belongs to the SEN54 family.</text>
</comment>
<dbReference type="InterPro" id="IPR024336">
    <property type="entry name" value="tRNA_splic_suSen54_N"/>
</dbReference>
<feature type="region of interest" description="Disordered" evidence="3">
    <location>
        <begin position="142"/>
        <end position="219"/>
    </location>
</feature>
<dbReference type="InterPro" id="IPR024337">
    <property type="entry name" value="tRNA_splic_suSen54"/>
</dbReference>
<evidence type="ECO:0000256" key="3">
    <source>
        <dbReference type="SAM" id="MobiDB-lite"/>
    </source>
</evidence>
<dbReference type="STRING" id="1764295.A0A5B8MJZ9"/>
<evidence type="ECO:0000313" key="6">
    <source>
        <dbReference type="Proteomes" id="UP000316726"/>
    </source>
</evidence>
<name>A0A5B8MJZ9_9CHLO</name>
<organism evidence="5 6">
    <name type="scientific">Chloropicon primus</name>
    <dbReference type="NCBI Taxonomy" id="1764295"/>
    <lineage>
        <taxon>Eukaryota</taxon>
        <taxon>Viridiplantae</taxon>
        <taxon>Chlorophyta</taxon>
        <taxon>Chloropicophyceae</taxon>
        <taxon>Chloropicales</taxon>
        <taxon>Chloropicaceae</taxon>
        <taxon>Chloropicon</taxon>
    </lineage>
</organism>